<evidence type="ECO:0000256" key="3">
    <source>
        <dbReference type="ARBA" id="ARBA00022840"/>
    </source>
</evidence>
<dbReference type="NCBIfam" id="NF004679">
    <property type="entry name" value="PRK06019.1-5"/>
    <property type="match status" value="1"/>
</dbReference>
<dbReference type="Pfam" id="PF17769">
    <property type="entry name" value="PurK_C"/>
    <property type="match status" value="1"/>
</dbReference>
<dbReference type="PANTHER" id="PTHR11609">
    <property type="entry name" value="PURINE BIOSYNTHESIS PROTEIN 6/7, PUR6/7"/>
    <property type="match status" value="1"/>
</dbReference>
<feature type="binding site" evidence="4">
    <location>
        <begin position="263"/>
        <end position="264"/>
    </location>
    <ligand>
        <name>ATP</name>
        <dbReference type="ChEBI" id="CHEBI:30616"/>
    </ligand>
</feature>
<keyword evidence="8" id="KW-1185">Reference proteome</keyword>
<dbReference type="InterPro" id="IPR054350">
    <property type="entry name" value="PurT/PurK_preATP-grasp"/>
</dbReference>
<comment type="catalytic activity">
    <reaction evidence="4 5">
        <text>5-amino-1-(5-phospho-beta-D-ribosyl)imidazole + hydrogencarbonate + ATP = 5-carboxyamino-1-(5-phospho-D-ribosyl)imidazole + ADP + phosphate + 2 H(+)</text>
        <dbReference type="Rhea" id="RHEA:19317"/>
        <dbReference type="ChEBI" id="CHEBI:15378"/>
        <dbReference type="ChEBI" id="CHEBI:17544"/>
        <dbReference type="ChEBI" id="CHEBI:30616"/>
        <dbReference type="ChEBI" id="CHEBI:43474"/>
        <dbReference type="ChEBI" id="CHEBI:58730"/>
        <dbReference type="ChEBI" id="CHEBI:137981"/>
        <dbReference type="ChEBI" id="CHEBI:456216"/>
        <dbReference type="EC" id="6.3.4.18"/>
    </reaction>
</comment>
<dbReference type="InterPro" id="IPR011761">
    <property type="entry name" value="ATP-grasp"/>
</dbReference>
<dbReference type="Gene3D" id="3.30.470.20">
    <property type="entry name" value="ATP-grasp fold, B domain"/>
    <property type="match status" value="1"/>
</dbReference>
<protein>
    <recommendedName>
        <fullName evidence="4 5">N5-carboxyaminoimidazole ribonucleotide synthase</fullName>
        <shortName evidence="4 5">N5-CAIR synthase</shortName>
        <ecNumber evidence="4 5">6.3.4.18</ecNumber>
    </recommendedName>
    <alternativeName>
        <fullName evidence="4 5">5-(carboxyamino)imidazole ribonucleotide synthetase</fullName>
    </alternativeName>
</protein>
<keyword evidence="3 4" id="KW-0067">ATP-binding</keyword>
<organism evidence="7 8">
    <name type="scientific">Moraxella oculi</name>
    <dbReference type="NCBI Taxonomy" id="2940516"/>
    <lineage>
        <taxon>Bacteria</taxon>
        <taxon>Pseudomonadati</taxon>
        <taxon>Pseudomonadota</taxon>
        <taxon>Gammaproteobacteria</taxon>
        <taxon>Moraxellales</taxon>
        <taxon>Moraxellaceae</taxon>
        <taxon>Moraxella</taxon>
    </lineage>
</organism>
<dbReference type="PANTHER" id="PTHR11609:SF5">
    <property type="entry name" value="PHOSPHORIBOSYLAMINOIMIDAZOLE CARBOXYLASE"/>
    <property type="match status" value="1"/>
</dbReference>
<name>A0ABW8U443_9GAMM</name>
<sequence>MTTLAPVRTIGIFGGGQLGLMLGNAARPLGIMTVFLEDSPNCPASLTGQVFTSTQSDRFESMCDTFTLEFENTPLEHANHIEKNHKLFPSSHALLIAQDRLNEKNLFNELGITTVPFLSVNDLDGLRHACQQLGLPLVLKTSRGGYDGKGQFVIRTIDDIITAWDELGEATKIAPLIAEGFIDFSREVSIIAVRSQTGEIRYYPLVENTHSNGILVKTVAPAPNSDHLTWQAQQNIKKLLEHLDYVGVMTLELFVTDAGLIANEIAPRVHNSGHWTIEGAVCSQFENHIRAVAGLPLGSTDITQPSVMINIIGQFPDPSQLLAISGVHFHHYHKEERAGRKIGHITIMTGDELLNDTVNQAIECLPNRLGL</sequence>
<dbReference type="HAMAP" id="MF_01928">
    <property type="entry name" value="PurK"/>
    <property type="match status" value="1"/>
</dbReference>
<feature type="binding site" evidence="4">
    <location>
        <position position="210"/>
    </location>
    <ligand>
        <name>ATP</name>
        <dbReference type="ChEBI" id="CHEBI:30616"/>
    </ligand>
</feature>
<evidence type="ECO:0000313" key="7">
    <source>
        <dbReference type="EMBL" id="MFL1731921.1"/>
    </source>
</evidence>
<feature type="binding site" evidence="4">
    <location>
        <position position="187"/>
    </location>
    <ligand>
        <name>ATP</name>
        <dbReference type="ChEBI" id="CHEBI:30616"/>
    </ligand>
</feature>
<dbReference type="InterPro" id="IPR016185">
    <property type="entry name" value="PreATP-grasp_dom_sf"/>
</dbReference>
<comment type="similarity">
    <text evidence="4 5">Belongs to the PurK/PurT family.</text>
</comment>
<dbReference type="InterPro" id="IPR005875">
    <property type="entry name" value="PurK"/>
</dbReference>
<feature type="binding site" evidence="4">
    <location>
        <position position="100"/>
    </location>
    <ligand>
        <name>ATP</name>
        <dbReference type="ChEBI" id="CHEBI:30616"/>
    </ligand>
</feature>
<dbReference type="Proteomes" id="UP001624684">
    <property type="component" value="Unassembled WGS sequence"/>
</dbReference>
<dbReference type="SUPFAM" id="SSF56059">
    <property type="entry name" value="Glutathione synthetase ATP-binding domain-like"/>
    <property type="match status" value="1"/>
</dbReference>
<reference evidence="7 8" key="1">
    <citation type="submission" date="2024-11" db="EMBL/GenBank/DDBJ databases">
        <title>First Report of Moraxella oculi in Brazil in an Infectious Bovine Keratoconjunctivitis Outbreak.</title>
        <authorList>
            <person name="Carvalho C.V."/>
            <person name="Domingues R."/>
            <person name="Coutinho C."/>
            <person name="Honorio N.T.B.S."/>
            <person name="Faza D.R.L.R."/>
            <person name="Carvalho W.A."/>
            <person name="Machado A.B.F."/>
            <person name="Martins M.F."/>
            <person name="Gaspar E.B."/>
        </authorList>
    </citation>
    <scope>NUCLEOTIDE SEQUENCE [LARGE SCALE GENOMIC DNA]</scope>
    <source>
        <strain evidence="7 8">2117LE</strain>
    </source>
</reference>
<proteinExistence type="inferred from homology"/>
<evidence type="ECO:0000256" key="5">
    <source>
        <dbReference type="RuleBase" id="RU361200"/>
    </source>
</evidence>
<dbReference type="SUPFAM" id="SSF52440">
    <property type="entry name" value="PreATP-grasp domain"/>
    <property type="match status" value="1"/>
</dbReference>
<dbReference type="GO" id="GO:0034028">
    <property type="term" value="F:5-(carboxyamino)imidazole ribonucleotide synthase activity"/>
    <property type="evidence" value="ECO:0007669"/>
    <property type="project" value="UniProtKB-EC"/>
</dbReference>
<dbReference type="InterPro" id="IPR011054">
    <property type="entry name" value="Rudment_hybrid_motif"/>
</dbReference>
<evidence type="ECO:0000256" key="1">
    <source>
        <dbReference type="ARBA" id="ARBA00022741"/>
    </source>
</evidence>
<comment type="caution">
    <text evidence="7">The sequence shown here is derived from an EMBL/GenBank/DDBJ whole genome shotgun (WGS) entry which is preliminary data.</text>
</comment>
<dbReference type="SUPFAM" id="SSF51246">
    <property type="entry name" value="Rudiment single hybrid motif"/>
    <property type="match status" value="1"/>
</dbReference>
<dbReference type="Pfam" id="PF22660">
    <property type="entry name" value="RS_preATP-grasp-like"/>
    <property type="match status" value="1"/>
</dbReference>
<comment type="subunit">
    <text evidence="4 5">Homodimer.</text>
</comment>
<dbReference type="RefSeq" id="WP_407068677.1">
    <property type="nucleotide sequence ID" value="NZ_JBJJXE010000002.1"/>
</dbReference>
<dbReference type="Gene3D" id="3.40.50.20">
    <property type="match status" value="1"/>
</dbReference>
<comment type="function">
    <text evidence="4">Catalyzes the ATP-dependent conversion of 5-aminoimidazole ribonucleotide (AIR) and HCO(3)(-) to N5-carboxyaminoimidazole ribonucleotide (N5-CAIR).</text>
</comment>
<evidence type="ECO:0000259" key="6">
    <source>
        <dbReference type="PROSITE" id="PS50975"/>
    </source>
</evidence>
<feature type="binding site" evidence="4">
    <location>
        <begin position="179"/>
        <end position="182"/>
    </location>
    <ligand>
        <name>ATP</name>
        <dbReference type="ChEBI" id="CHEBI:30616"/>
    </ligand>
</feature>
<dbReference type="EC" id="6.3.4.18" evidence="4 5"/>
<evidence type="ECO:0000256" key="2">
    <source>
        <dbReference type="ARBA" id="ARBA00022755"/>
    </source>
</evidence>
<comment type="pathway">
    <text evidence="4 5">Purine metabolism; IMP biosynthesis via de novo pathway; 5-amino-1-(5-phospho-D-ribosyl)imidazole-4-carboxylate from 5-amino-1-(5-phospho-D-ribosyl)imidazole (N5-CAIR route): step 1/2.</text>
</comment>
<evidence type="ECO:0000256" key="4">
    <source>
        <dbReference type="HAMAP-Rule" id="MF_01928"/>
    </source>
</evidence>
<feature type="domain" description="ATP-grasp" evidence="6">
    <location>
        <begin position="104"/>
        <end position="293"/>
    </location>
</feature>
<comment type="function">
    <text evidence="5">Catalyzes the ATP-dependent conversion of 5-aminoimidazole ribonucleotide (AIR) and HCO(3)- to N5-carboxyaminoimidazole ribonucleotide (N5-CAIR).</text>
</comment>
<dbReference type="EMBL" id="JBJJXE010000002">
    <property type="protein sequence ID" value="MFL1731921.1"/>
    <property type="molecule type" value="Genomic_DNA"/>
</dbReference>
<keyword evidence="4 5" id="KW-0436">Ligase</keyword>
<gene>
    <name evidence="4 5" type="primary">purK</name>
    <name evidence="7" type="ORF">ACJHVH_02740</name>
</gene>
<dbReference type="PROSITE" id="PS50975">
    <property type="entry name" value="ATP_GRASP"/>
    <property type="match status" value="1"/>
</dbReference>
<keyword evidence="2 4" id="KW-0658">Purine biosynthesis</keyword>
<accession>A0ABW8U443</accession>
<feature type="binding site" evidence="4">
    <location>
        <begin position="145"/>
        <end position="151"/>
    </location>
    <ligand>
        <name>ATP</name>
        <dbReference type="ChEBI" id="CHEBI:30616"/>
    </ligand>
</feature>
<evidence type="ECO:0000313" key="8">
    <source>
        <dbReference type="Proteomes" id="UP001624684"/>
    </source>
</evidence>
<keyword evidence="1 4" id="KW-0547">Nucleotide-binding</keyword>
<feature type="binding site" evidence="4">
    <location>
        <position position="140"/>
    </location>
    <ligand>
        <name>ATP</name>
        <dbReference type="ChEBI" id="CHEBI:30616"/>
    </ligand>
</feature>
<dbReference type="InterPro" id="IPR040686">
    <property type="entry name" value="PurK_C"/>
</dbReference>
<dbReference type="Pfam" id="PF02222">
    <property type="entry name" value="ATP-grasp"/>
    <property type="match status" value="1"/>
</dbReference>
<dbReference type="Gene3D" id="3.30.1490.20">
    <property type="entry name" value="ATP-grasp fold, A domain"/>
    <property type="match status" value="1"/>
</dbReference>
<dbReference type="NCBIfam" id="TIGR01161">
    <property type="entry name" value="purK"/>
    <property type="match status" value="1"/>
</dbReference>
<dbReference type="InterPro" id="IPR013815">
    <property type="entry name" value="ATP_grasp_subdomain_1"/>
</dbReference>
<dbReference type="InterPro" id="IPR003135">
    <property type="entry name" value="ATP-grasp_carboxylate-amine"/>
</dbReference>